<sequence length="91" mass="10594">MYGNVEIVFSLAGRLHVLLRREINRIVDVEWFCADAVYAGEVIRLARNAQSDEMNKLADRIEEVHPLLQRVERQTAPVTMEPEIKYVKTLR</sequence>
<comment type="caution">
    <text evidence="1">The sequence shown here is derived from an EMBL/GenBank/DDBJ whole genome shotgun (WGS) entry which is preliminary data.</text>
</comment>
<reference evidence="1" key="1">
    <citation type="submission" date="2016-10" db="EMBL/GenBank/DDBJ databases">
        <title>Sequence of Gallionella enrichment culture.</title>
        <authorList>
            <person name="Poehlein A."/>
            <person name="Muehling M."/>
            <person name="Daniel R."/>
        </authorList>
    </citation>
    <scope>NUCLEOTIDE SEQUENCE</scope>
</reference>
<dbReference type="AlphaFoldDB" id="A0A1J5SP06"/>
<dbReference type="EMBL" id="MLJW01000025">
    <property type="protein sequence ID" value="OIR09707.1"/>
    <property type="molecule type" value="Genomic_DNA"/>
</dbReference>
<accession>A0A1J5SP06</accession>
<proteinExistence type="predicted"/>
<organism evidence="1">
    <name type="scientific">mine drainage metagenome</name>
    <dbReference type="NCBI Taxonomy" id="410659"/>
    <lineage>
        <taxon>unclassified sequences</taxon>
        <taxon>metagenomes</taxon>
        <taxon>ecological metagenomes</taxon>
    </lineage>
</organism>
<evidence type="ECO:0000313" key="1">
    <source>
        <dbReference type="EMBL" id="OIR09707.1"/>
    </source>
</evidence>
<gene>
    <name evidence="1" type="ORF">GALL_81120</name>
</gene>
<name>A0A1J5SP06_9ZZZZ</name>
<protein>
    <submittedName>
        <fullName evidence="1">Uncharacterized protein</fullName>
    </submittedName>
</protein>